<evidence type="ECO:0000256" key="9">
    <source>
        <dbReference type="SAM" id="Phobius"/>
    </source>
</evidence>
<evidence type="ECO:0000256" key="8">
    <source>
        <dbReference type="SAM" id="MobiDB-lite"/>
    </source>
</evidence>
<feature type="transmembrane region" description="Helical" evidence="9">
    <location>
        <begin position="179"/>
        <end position="197"/>
    </location>
</feature>
<feature type="region of interest" description="Disordered" evidence="8">
    <location>
        <begin position="279"/>
        <end position="307"/>
    </location>
</feature>
<feature type="compositionally biased region" description="Basic and acidic residues" evidence="8">
    <location>
        <begin position="298"/>
        <end position="307"/>
    </location>
</feature>
<evidence type="ECO:0000256" key="6">
    <source>
        <dbReference type="ARBA" id="ARBA00023022"/>
    </source>
</evidence>
<keyword evidence="3" id="KW-0929">Antimicrobial</keyword>
<reference evidence="11 12" key="1">
    <citation type="journal article" date="2013" name="Proc. Natl. Acad. Sci. U.S.A.">
        <title>The king cobra genome reveals dynamic gene evolution and adaptation in the snake venom system.</title>
        <authorList>
            <person name="Vonk F.J."/>
            <person name="Casewell N.R."/>
            <person name="Henkel C.V."/>
            <person name="Heimberg A.M."/>
            <person name="Jansen H.J."/>
            <person name="McCleary R.J."/>
            <person name="Kerkkamp H.M."/>
            <person name="Vos R.A."/>
            <person name="Guerreiro I."/>
            <person name="Calvete J.J."/>
            <person name="Wuster W."/>
            <person name="Woods A.E."/>
            <person name="Logan J.M."/>
            <person name="Harrison R.A."/>
            <person name="Castoe T.A."/>
            <person name="de Koning A.P."/>
            <person name="Pollock D.D."/>
            <person name="Yandell M."/>
            <person name="Calderon D."/>
            <person name="Renjifo C."/>
            <person name="Currier R.B."/>
            <person name="Salgado D."/>
            <person name="Pla D."/>
            <person name="Sanz L."/>
            <person name="Hyder A.S."/>
            <person name="Ribeiro J.M."/>
            <person name="Arntzen J.W."/>
            <person name="van den Thillart G.E."/>
            <person name="Boetzer M."/>
            <person name="Pirovano W."/>
            <person name="Dirks R.P."/>
            <person name="Spaink H.P."/>
            <person name="Duboule D."/>
            <person name="McGlinn E."/>
            <person name="Kini R.M."/>
            <person name="Richardson M.K."/>
        </authorList>
    </citation>
    <scope>NUCLEOTIDE SEQUENCE</scope>
    <source>
        <tissue evidence="11">Blood</tissue>
    </source>
</reference>
<keyword evidence="9" id="KW-0812">Transmembrane</keyword>
<dbReference type="PANTHER" id="PTHR20515">
    <property type="entry name" value="BETA-DEFENSIN"/>
    <property type="match status" value="1"/>
</dbReference>
<evidence type="ECO:0000256" key="1">
    <source>
        <dbReference type="ARBA" id="ARBA00004613"/>
    </source>
</evidence>
<dbReference type="SUPFAM" id="SSF57392">
    <property type="entry name" value="Defensin-like"/>
    <property type="match status" value="1"/>
</dbReference>
<sequence length="380" mass="42887">MQRYGSHRSKLAADAINATVVGESSIRAWVVKTSLTETTFRHTDAENEEELQAETALAGQPSCYGLKDTDKWQHERKQEGKRNWEKEGTREILNQQTEFDTAMKICHLAIVLFFAMLLVSSGNGERMVRFVSHCLRRGGICRYDDCSEGEEQIGTCYHHTMICCRDEIQNSNQVKRLTAMKMICIFFASVILSFLASSGGVRPVALLVELGFTYEKGNWEKQRGTTTFMGTVSTTNSYLTFELHSLHPCSSYSSLPDSMAKKKHRCKFDIGTHGRSWGNGRVGQQRISKSGASPESMPDCKELDGEEERRWKTRKAVGRGGLCRQKTGIPASILEGHKDRNFQDLLSHQEKKEAGLSAFIFSYTNKDHSEMQHEGNTVYL</sequence>
<keyword evidence="2" id="KW-0964">Secreted</keyword>
<dbReference type="GO" id="GO:0042056">
    <property type="term" value="F:chemoattractant activity"/>
    <property type="evidence" value="ECO:0007669"/>
    <property type="project" value="TreeGrafter"/>
</dbReference>
<comment type="caution">
    <text evidence="11">The sequence shown here is derived from an EMBL/GenBank/DDBJ whole genome shotgun (WGS) entry which is preliminary data.</text>
</comment>
<keyword evidence="6" id="KW-0044">Antibiotic</keyword>
<dbReference type="GO" id="GO:0031731">
    <property type="term" value="F:CCR6 chemokine receptor binding"/>
    <property type="evidence" value="ECO:0007669"/>
    <property type="project" value="TreeGrafter"/>
</dbReference>
<dbReference type="EMBL" id="AZIM01000378">
    <property type="protein sequence ID" value="ETE71374.1"/>
    <property type="molecule type" value="Genomic_DNA"/>
</dbReference>
<evidence type="ECO:0000313" key="12">
    <source>
        <dbReference type="Proteomes" id="UP000018936"/>
    </source>
</evidence>
<evidence type="ECO:0000313" key="11">
    <source>
        <dbReference type="EMBL" id="ETE71374.1"/>
    </source>
</evidence>
<evidence type="ECO:0000256" key="2">
    <source>
        <dbReference type="ARBA" id="ARBA00022525"/>
    </source>
</evidence>
<dbReference type="Pfam" id="PF00711">
    <property type="entry name" value="Defensin_beta"/>
    <property type="match status" value="1"/>
</dbReference>
<evidence type="ECO:0000256" key="3">
    <source>
        <dbReference type="ARBA" id="ARBA00022529"/>
    </source>
</evidence>
<proteinExistence type="predicted"/>
<gene>
    <name evidence="11" type="ORF">L345_02808</name>
</gene>
<evidence type="ECO:0000256" key="5">
    <source>
        <dbReference type="ARBA" id="ARBA00022940"/>
    </source>
</evidence>
<dbReference type="Gene3D" id="3.10.360.10">
    <property type="entry name" value="Antimicrobial Peptide, Beta-defensin 2, Chain A"/>
    <property type="match status" value="1"/>
</dbReference>
<comment type="subcellular location">
    <subcellularLocation>
        <location evidence="1">Secreted</location>
    </subcellularLocation>
</comment>
<dbReference type="FunFam" id="3.10.360.10:FF:000001">
    <property type="entry name" value="Beta-defensin 1"/>
    <property type="match status" value="1"/>
</dbReference>
<dbReference type="Proteomes" id="UP000018936">
    <property type="component" value="Unassembled WGS sequence"/>
</dbReference>
<dbReference type="GO" id="GO:0005615">
    <property type="term" value="C:extracellular space"/>
    <property type="evidence" value="ECO:0007669"/>
    <property type="project" value="TreeGrafter"/>
</dbReference>
<evidence type="ECO:0000259" key="10">
    <source>
        <dbReference type="Pfam" id="PF00711"/>
    </source>
</evidence>
<name>V8P9Z6_OPHHA</name>
<keyword evidence="4" id="KW-0732">Signal</keyword>
<accession>V8P9Z6</accession>
<protein>
    <recommendedName>
        <fullName evidence="10">Beta-defensin-like domain-containing protein</fullName>
    </recommendedName>
</protein>
<keyword evidence="7" id="KW-1015">Disulfide bond</keyword>
<dbReference type="AlphaFoldDB" id="V8P9Z6"/>
<keyword evidence="9" id="KW-1133">Transmembrane helix</keyword>
<keyword evidence="5" id="KW-0211">Defensin</keyword>
<evidence type="ECO:0000256" key="7">
    <source>
        <dbReference type="ARBA" id="ARBA00023157"/>
    </source>
</evidence>
<dbReference type="GO" id="GO:0060326">
    <property type="term" value="P:cell chemotaxis"/>
    <property type="evidence" value="ECO:0007669"/>
    <property type="project" value="TreeGrafter"/>
</dbReference>
<dbReference type="GO" id="GO:0042742">
    <property type="term" value="P:defense response to bacterium"/>
    <property type="evidence" value="ECO:0007669"/>
    <property type="project" value="UniProtKB-KW"/>
</dbReference>
<organism evidence="11 12">
    <name type="scientific">Ophiophagus hannah</name>
    <name type="common">King cobra</name>
    <name type="synonym">Naja hannah</name>
    <dbReference type="NCBI Taxonomy" id="8665"/>
    <lineage>
        <taxon>Eukaryota</taxon>
        <taxon>Metazoa</taxon>
        <taxon>Chordata</taxon>
        <taxon>Craniata</taxon>
        <taxon>Vertebrata</taxon>
        <taxon>Euteleostomi</taxon>
        <taxon>Lepidosauria</taxon>
        <taxon>Squamata</taxon>
        <taxon>Bifurcata</taxon>
        <taxon>Unidentata</taxon>
        <taxon>Episquamata</taxon>
        <taxon>Toxicofera</taxon>
        <taxon>Serpentes</taxon>
        <taxon>Colubroidea</taxon>
        <taxon>Elapidae</taxon>
        <taxon>Elapinae</taxon>
        <taxon>Ophiophagus</taxon>
    </lineage>
</organism>
<dbReference type="InterPro" id="IPR001855">
    <property type="entry name" value="Defensin_beta-like"/>
</dbReference>
<dbReference type="OrthoDB" id="9043283at2759"/>
<keyword evidence="12" id="KW-1185">Reference proteome</keyword>
<keyword evidence="9" id="KW-0472">Membrane</keyword>
<evidence type="ECO:0000256" key="4">
    <source>
        <dbReference type="ARBA" id="ARBA00022729"/>
    </source>
</evidence>
<feature type="domain" description="Beta-defensin-like" evidence="10">
    <location>
        <begin position="133"/>
        <end position="165"/>
    </location>
</feature>
<dbReference type="PANTHER" id="PTHR20515:SF0">
    <property type="entry name" value="BETA-DEFENSIN 103"/>
    <property type="match status" value="1"/>
</dbReference>